<dbReference type="EMBL" id="ASPP01028309">
    <property type="protein sequence ID" value="ETO05285.1"/>
    <property type="molecule type" value="Genomic_DNA"/>
</dbReference>
<keyword evidence="1" id="KW-0472">Membrane</keyword>
<dbReference type="OrthoDB" id="10038993at2759"/>
<dbReference type="SUPFAM" id="SSF74924">
    <property type="entry name" value="Cap-Gly domain"/>
    <property type="match status" value="1"/>
</dbReference>
<keyword evidence="1" id="KW-0812">Transmembrane</keyword>
<sequence length="283" mass="33063">KPEAIPRNIIKELEHTFRKPKRGRILSANTVGESKDEMKITYEYGDSQKQEVVKFEDGDIVIAGDHIGFLRYTHMYICIYVCICMCMYVCMCSNLYIYICLCFAYDTIGRYVGELQKQHRPTENYYIGMECFEEIKGGHNGCIDNVEYFFTRMGKQTGVLVPFSHFKCKIPDICFIQFLFQCYLRSIAVLDQFYILFYICIYYILYIVYCILCVCVYENRAFELSRALLHQMKEMESLLPLSTAASASTLHSNSTSQHSVEGFERTPLLATHLYPIRFDRDSF</sequence>
<feature type="transmembrane region" description="Helical" evidence="1">
    <location>
        <begin position="77"/>
        <end position="99"/>
    </location>
</feature>
<evidence type="ECO:0000256" key="1">
    <source>
        <dbReference type="SAM" id="Phobius"/>
    </source>
</evidence>
<proteinExistence type="predicted"/>
<evidence type="ECO:0000313" key="3">
    <source>
        <dbReference type="Proteomes" id="UP000023152"/>
    </source>
</evidence>
<dbReference type="Gene3D" id="2.30.30.190">
    <property type="entry name" value="CAP Gly-rich-like domain"/>
    <property type="match status" value="1"/>
</dbReference>
<gene>
    <name evidence="2" type="ORF">RFI_32111</name>
</gene>
<organism evidence="2 3">
    <name type="scientific">Reticulomyxa filosa</name>
    <dbReference type="NCBI Taxonomy" id="46433"/>
    <lineage>
        <taxon>Eukaryota</taxon>
        <taxon>Sar</taxon>
        <taxon>Rhizaria</taxon>
        <taxon>Retaria</taxon>
        <taxon>Foraminifera</taxon>
        <taxon>Monothalamids</taxon>
        <taxon>Reticulomyxidae</taxon>
        <taxon>Reticulomyxa</taxon>
    </lineage>
</organism>
<evidence type="ECO:0008006" key="4">
    <source>
        <dbReference type="Google" id="ProtNLM"/>
    </source>
</evidence>
<feature type="non-terminal residue" evidence="2">
    <location>
        <position position="1"/>
    </location>
</feature>
<accession>X6LX20</accession>
<evidence type="ECO:0000313" key="2">
    <source>
        <dbReference type="EMBL" id="ETO05285.1"/>
    </source>
</evidence>
<reference evidence="2 3" key="1">
    <citation type="journal article" date="2013" name="Curr. Biol.">
        <title>The Genome of the Foraminiferan Reticulomyxa filosa.</title>
        <authorList>
            <person name="Glockner G."/>
            <person name="Hulsmann N."/>
            <person name="Schleicher M."/>
            <person name="Noegel A.A."/>
            <person name="Eichinger L."/>
            <person name="Gallinger C."/>
            <person name="Pawlowski J."/>
            <person name="Sierra R."/>
            <person name="Euteneuer U."/>
            <person name="Pillet L."/>
            <person name="Moustafa A."/>
            <person name="Platzer M."/>
            <person name="Groth M."/>
            <person name="Szafranski K."/>
            <person name="Schliwa M."/>
        </authorList>
    </citation>
    <scope>NUCLEOTIDE SEQUENCE [LARGE SCALE GENOMIC DNA]</scope>
</reference>
<dbReference type="Proteomes" id="UP000023152">
    <property type="component" value="Unassembled WGS sequence"/>
</dbReference>
<protein>
    <recommendedName>
        <fullName evidence="4">CAP-Gly domain-containing protein</fullName>
    </recommendedName>
</protein>
<dbReference type="InterPro" id="IPR036859">
    <property type="entry name" value="CAP-Gly_dom_sf"/>
</dbReference>
<feature type="transmembrane region" description="Helical" evidence="1">
    <location>
        <begin position="193"/>
        <end position="217"/>
    </location>
</feature>
<keyword evidence="1" id="KW-1133">Transmembrane helix</keyword>
<dbReference type="AlphaFoldDB" id="X6LX20"/>
<comment type="caution">
    <text evidence="2">The sequence shown here is derived from an EMBL/GenBank/DDBJ whole genome shotgun (WGS) entry which is preliminary data.</text>
</comment>
<keyword evidence="3" id="KW-1185">Reference proteome</keyword>
<name>X6LX20_RETFI</name>